<evidence type="ECO:0000256" key="6">
    <source>
        <dbReference type="ARBA" id="ARBA00023288"/>
    </source>
</evidence>
<evidence type="ECO:0000313" key="8">
    <source>
        <dbReference type="EMBL" id="AZS24990.1"/>
    </source>
</evidence>
<protein>
    <submittedName>
        <fullName evidence="11">Lipopeptide</fullName>
    </submittedName>
</protein>
<gene>
    <name evidence="8" type="ORF">DYL72_07960</name>
    <name evidence="9" type="ORF">EAY07_19130</name>
    <name evidence="10" type="ORF">EAY46_14770</name>
    <name evidence="11" type="ORF">ERJ77_16975</name>
</gene>
<dbReference type="Proteomes" id="UP000722957">
    <property type="component" value="Unassembled WGS sequence"/>
</dbReference>
<evidence type="ECO:0000256" key="1">
    <source>
        <dbReference type="ARBA" id="ARBA00004459"/>
    </source>
</evidence>
<evidence type="ECO:0000313" key="13">
    <source>
        <dbReference type="Proteomes" id="UP000722957"/>
    </source>
</evidence>
<comment type="subcellular location">
    <subcellularLocation>
        <location evidence="1">Cell outer membrane</location>
        <topology evidence="1">Lipid-anchor</topology>
    </subcellularLocation>
</comment>
<feature type="transmembrane region" description="Helical" evidence="7">
    <location>
        <begin position="38"/>
        <end position="60"/>
    </location>
</feature>
<keyword evidence="14" id="KW-1185">Reference proteome</keyword>
<keyword evidence="3 7" id="KW-0472">Membrane</keyword>
<keyword evidence="7" id="KW-1133">Transmembrane helix</keyword>
<name>A0A1V9JQ47_VIBAN</name>
<evidence type="ECO:0000256" key="7">
    <source>
        <dbReference type="SAM" id="Phobius"/>
    </source>
</evidence>
<dbReference type="EMBL" id="CP034672">
    <property type="protein sequence ID" value="AZS24990.1"/>
    <property type="molecule type" value="Genomic_DNA"/>
</dbReference>
<reference evidence="13 14" key="2">
    <citation type="journal article" date="2021" name="PeerJ">
        <title>Analysis of 44 Vibrio anguillarum genomes reveals high genetic diversity.</title>
        <authorList>
            <person name="Hansen M.J."/>
            <person name="Dalsgaard I."/>
        </authorList>
    </citation>
    <scope>NUCLEOTIDE SEQUENCE</scope>
    <source>
        <strain evidence="10 14">040915-1/1B</strain>
        <strain evidence="9 13">17-16730-2A</strain>
        <strain evidence="11">850617-1/1</strain>
    </source>
</reference>
<evidence type="ECO:0000313" key="15">
    <source>
        <dbReference type="Proteomes" id="UP000786185"/>
    </source>
</evidence>
<dbReference type="AlphaFoldDB" id="A0A1V9JQ47"/>
<dbReference type="Proteomes" id="UP000256923">
    <property type="component" value="Chromosome 1"/>
</dbReference>
<dbReference type="OrthoDB" id="8550022at2"/>
<evidence type="ECO:0000256" key="5">
    <source>
        <dbReference type="ARBA" id="ARBA00023237"/>
    </source>
</evidence>
<keyword evidence="7" id="KW-0812">Transmembrane</keyword>
<proteinExistence type="predicted"/>
<dbReference type="GO" id="GO:0009279">
    <property type="term" value="C:cell outer membrane"/>
    <property type="evidence" value="ECO:0007669"/>
    <property type="project" value="UniProtKB-SubCell"/>
</dbReference>
<dbReference type="NCBIfam" id="NF047847">
    <property type="entry name" value="SS_mature_LptM"/>
    <property type="match status" value="1"/>
</dbReference>
<dbReference type="EMBL" id="SCLC01000044">
    <property type="protein sequence ID" value="MBF4436183.1"/>
    <property type="molecule type" value="Genomic_DNA"/>
</dbReference>
<evidence type="ECO:0000313" key="14">
    <source>
        <dbReference type="Proteomes" id="UP000726136"/>
    </source>
</evidence>
<organism evidence="11 15">
    <name type="scientific">Vibrio anguillarum</name>
    <name type="common">Listonella anguillarum</name>
    <dbReference type="NCBI Taxonomy" id="55601"/>
    <lineage>
        <taxon>Bacteria</taxon>
        <taxon>Pseudomonadati</taxon>
        <taxon>Pseudomonadota</taxon>
        <taxon>Gammaproteobacteria</taxon>
        <taxon>Vibrionales</taxon>
        <taxon>Vibrionaceae</taxon>
        <taxon>Vibrio</taxon>
    </lineage>
</organism>
<evidence type="ECO:0000313" key="12">
    <source>
        <dbReference type="Proteomes" id="UP000256923"/>
    </source>
</evidence>
<evidence type="ECO:0000313" key="11">
    <source>
        <dbReference type="EMBL" id="MBF4436183.1"/>
    </source>
</evidence>
<dbReference type="Pfam" id="PF13627">
    <property type="entry name" value="LptM_cons"/>
    <property type="match status" value="1"/>
</dbReference>
<dbReference type="Proteomes" id="UP000726136">
    <property type="component" value="Unassembled WGS sequence"/>
</dbReference>
<evidence type="ECO:0000256" key="2">
    <source>
        <dbReference type="ARBA" id="ARBA00022729"/>
    </source>
</evidence>
<dbReference type="EMBL" id="RDOM01000090">
    <property type="protein sequence ID" value="MBF4274093.1"/>
    <property type="molecule type" value="Genomic_DNA"/>
</dbReference>
<keyword evidence="4" id="KW-0564">Palmitate</keyword>
<keyword evidence="5" id="KW-0998">Cell outer membrane</keyword>
<dbReference type="Proteomes" id="UP000786185">
    <property type="component" value="Unassembled WGS sequence"/>
</dbReference>
<sequence>MVKFSIVHPVYPIAFPDCGAIIGGIDSIITTCKMKKSIAALFMLSLLALAGCGQTGPLYMPAEPEQSEQPQP</sequence>
<dbReference type="EMBL" id="RDPI01000018">
    <property type="protein sequence ID" value="MBF4374330.1"/>
    <property type="molecule type" value="Genomic_DNA"/>
</dbReference>
<dbReference type="OMA" id="AFPECGA"/>
<keyword evidence="2" id="KW-0732">Signal</keyword>
<dbReference type="InterPro" id="IPR032831">
    <property type="entry name" value="LptM_cons"/>
</dbReference>
<evidence type="ECO:0000313" key="10">
    <source>
        <dbReference type="EMBL" id="MBF4374330.1"/>
    </source>
</evidence>
<accession>A0A1V9JQ47</accession>
<evidence type="ECO:0000256" key="3">
    <source>
        <dbReference type="ARBA" id="ARBA00023136"/>
    </source>
</evidence>
<keyword evidence="6" id="KW-0449">Lipoprotein</keyword>
<evidence type="ECO:0000313" key="9">
    <source>
        <dbReference type="EMBL" id="MBF4274093.1"/>
    </source>
</evidence>
<reference evidence="8 12" key="1">
    <citation type="submission" date="2018-12" db="EMBL/GenBank/DDBJ databases">
        <title>Characterization and Draft Genome of Vibrio anguillarum J360 Marine Pathogen Isolated from an Outbreak in Lumpfish (Cyclopterus lumpus).</title>
        <authorList>
            <person name="Vasquez J.I."/>
            <person name="Cao T."/>
            <person name="Chakraborty S."/>
            <person name="Gnanagobal H."/>
            <person name="Wescot J."/>
            <person name="Boyce D."/>
            <person name="Santander J."/>
        </authorList>
    </citation>
    <scope>NUCLEOTIDE SEQUENCE [LARGE SCALE GENOMIC DNA]</scope>
    <source>
        <strain evidence="8 12">J360</strain>
    </source>
</reference>
<evidence type="ECO:0000256" key="4">
    <source>
        <dbReference type="ARBA" id="ARBA00023139"/>
    </source>
</evidence>